<sequence length="433" mass="45477">MSLSADVVVIGAGVIGSSIALELARSGRRVVVVDKAGGIGHGSTSASSAIVRFNYSTWSGVAMAWESLHGWRSWAEHLGHDDPAGLARFEQTGMAVLGAGDATYDATTALFDRAGVPWERWDGAELARHLPHLDPGSYGPPKPVDSEEFFADAHGHVSGLFTADAGYVTDPQLAAHNLGTAAQAHGARYLLHRLVTAVSRAGDDWRITLESGDTLEAPVVVNAAGPWSARINEMAGTGHDFGVATRPLRQEVHHVVAPPGFNAGGPGVAVADLDLGTYARAAEGDALLVGGTEPACDPLHWLDDPDAAGDHPTVAVFTAQLTRAARRMPDLAVPTRPRGIVGVYDVASDWTPIYDRTAEPGFYVAMGTSGNQFKNAPVVGRLMRELVEAVESGHDHDTDPVVVTGAHTGHPIDLGTFSRLREVPTDAPSSVMG</sequence>
<keyword evidence="1 3" id="KW-0560">Oxidoreductase</keyword>
<dbReference type="PANTHER" id="PTHR13847">
    <property type="entry name" value="SARCOSINE DEHYDROGENASE-RELATED"/>
    <property type="match status" value="1"/>
</dbReference>
<dbReference type="InterPro" id="IPR036188">
    <property type="entry name" value="FAD/NAD-bd_sf"/>
</dbReference>
<dbReference type="Gene3D" id="3.50.50.60">
    <property type="entry name" value="FAD/NAD(P)-binding domain"/>
    <property type="match status" value="1"/>
</dbReference>
<name>A0ABW0BKP9_9ACTN</name>
<evidence type="ECO:0000313" key="4">
    <source>
        <dbReference type="Proteomes" id="UP001596087"/>
    </source>
</evidence>
<dbReference type="RefSeq" id="WP_378591290.1">
    <property type="nucleotide sequence ID" value="NZ_JBHSKD010000018.1"/>
</dbReference>
<organism evidence="3 4">
    <name type="scientific">Nocardioides taihuensis</name>
    <dbReference type="NCBI Taxonomy" id="1835606"/>
    <lineage>
        <taxon>Bacteria</taxon>
        <taxon>Bacillati</taxon>
        <taxon>Actinomycetota</taxon>
        <taxon>Actinomycetes</taxon>
        <taxon>Propionibacteriales</taxon>
        <taxon>Nocardioidaceae</taxon>
        <taxon>Nocardioides</taxon>
    </lineage>
</organism>
<dbReference type="Proteomes" id="UP001596087">
    <property type="component" value="Unassembled WGS sequence"/>
</dbReference>
<dbReference type="Pfam" id="PF01266">
    <property type="entry name" value="DAO"/>
    <property type="match status" value="1"/>
</dbReference>
<gene>
    <name evidence="3" type="ORF">ACFPGP_14430</name>
</gene>
<protein>
    <submittedName>
        <fullName evidence="3">NAD(P)/FAD-dependent oxidoreductase</fullName>
        <ecNumber evidence="3">1.-.-.-</ecNumber>
    </submittedName>
</protein>
<accession>A0ABW0BKP9</accession>
<dbReference type="EC" id="1.-.-.-" evidence="3"/>
<reference evidence="4" key="1">
    <citation type="journal article" date="2019" name="Int. J. Syst. Evol. Microbiol.">
        <title>The Global Catalogue of Microorganisms (GCM) 10K type strain sequencing project: providing services to taxonomists for standard genome sequencing and annotation.</title>
        <authorList>
            <consortium name="The Broad Institute Genomics Platform"/>
            <consortium name="The Broad Institute Genome Sequencing Center for Infectious Disease"/>
            <person name="Wu L."/>
            <person name="Ma J."/>
        </authorList>
    </citation>
    <scope>NUCLEOTIDE SEQUENCE [LARGE SCALE GENOMIC DNA]</scope>
    <source>
        <strain evidence="4">DFY41</strain>
    </source>
</reference>
<keyword evidence="4" id="KW-1185">Reference proteome</keyword>
<dbReference type="GO" id="GO:0016491">
    <property type="term" value="F:oxidoreductase activity"/>
    <property type="evidence" value="ECO:0007669"/>
    <property type="project" value="UniProtKB-KW"/>
</dbReference>
<feature type="domain" description="FAD dependent oxidoreductase" evidence="2">
    <location>
        <begin position="6"/>
        <end position="386"/>
    </location>
</feature>
<dbReference type="SUPFAM" id="SSF51905">
    <property type="entry name" value="FAD/NAD(P)-binding domain"/>
    <property type="match status" value="1"/>
</dbReference>
<dbReference type="Gene3D" id="3.30.9.10">
    <property type="entry name" value="D-Amino Acid Oxidase, subunit A, domain 2"/>
    <property type="match status" value="1"/>
</dbReference>
<comment type="caution">
    <text evidence="3">The sequence shown here is derived from an EMBL/GenBank/DDBJ whole genome shotgun (WGS) entry which is preliminary data.</text>
</comment>
<evidence type="ECO:0000256" key="1">
    <source>
        <dbReference type="ARBA" id="ARBA00023002"/>
    </source>
</evidence>
<evidence type="ECO:0000259" key="2">
    <source>
        <dbReference type="Pfam" id="PF01266"/>
    </source>
</evidence>
<dbReference type="PANTHER" id="PTHR13847:SF287">
    <property type="entry name" value="FAD-DEPENDENT OXIDOREDUCTASE DOMAIN-CONTAINING PROTEIN 1"/>
    <property type="match status" value="1"/>
</dbReference>
<evidence type="ECO:0000313" key="3">
    <source>
        <dbReference type="EMBL" id="MFC5177876.1"/>
    </source>
</evidence>
<dbReference type="EMBL" id="JBHSKD010000018">
    <property type="protein sequence ID" value="MFC5177876.1"/>
    <property type="molecule type" value="Genomic_DNA"/>
</dbReference>
<dbReference type="InterPro" id="IPR006076">
    <property type="entry name" value="FAD-dep_OxRdtase"/>
</dbReference>
<proteinExistence type="predicted"/>